<dbReference type="Proteomes" id="UP000198145">
    <property type="component" value="Unassembled WGS sequence"/>
</dbReference>
<dbReference type="Gene3D" id="2.40.160.10">
    <property type="entry name" value="Porin"/>
    <property type="match status" value="1"/>
</dbReference>
<dbReference type="InterPro" id="IPR023614">
    <property type="entry name" value="Porin_dom_sf"/>
</dbReference>
<dbReference type="PANTHER" id="PTHR34596">
    <property type="entry name" value="CHITOPORIN"/>
    <property type="match status" value="1"/>
</dbReference>
<keyword evidence="2" id="KW-0813">Transport</keyword>
<dbReference type="AlphaFoldDB" id="A0A246F847"/>
<dbReference type="eggNOG" id="ENOG5031H7I">
    <property type="taxonomic scope" value="Bacteria"/>
</dbReference>
<proteinExistence type="inferred from homology"/>
<feature type="signal peptide" evidence="4">
    <location>
        <begin position="1"/>
        <end position="19"/>
    </location>
</feature>
<organism evidence="5 6">
    <name type="scientific">Pseudomonas nitroreducens</name>
    <dbReference type="NCBI Taxonomy" id="46680"/>
    <lineage>
        <taxon>Bacteria</taxon>
        <taxon>Pseudomonadati</taxon>
        <taxon>Pseudomonadota</taxon>
        <taxon>Gammaproteobacteria</taxon>
        <taxon>Pseudomonadales</taxon>
        <taxon>Pseudomonadaceae</taxon>
        <taxon>Pseudomonas</taxon>
    </lineage>
</organism>
<feature type="chain" id="PRO_5012105618" evidence="4">
    <location>
        <begin position="20"/>
        <end position="421"/>
    </location>
</feature>
<evidence type="ECO:0000256" key="3">
    <source>
        <dbReference type="ARBA" id="ARBA00022729"/>
    </source>
</evidence>
<accession>A0A246F847</accession>
<evidence type="ECO:0000256" key="4">
    <source>
        <dbReference type="SAM" id="SignalP"/>
    </source>
</evidence>
<dbReference type="InterPro" id="IPR005318">
    <property type="entry name" value="OM_porin_bac"/>
</dbReference>
<dbReference type="Pfam" id="PF03573">
    <property type="entry name" value="OprD"/>
    <property type="match status" value="1"/>
</dbReference>
<name>A0A246F847_PSENT</name>
<sequence length="421" mass="44964">MKTALLSCALAFACAQAHAADWSLLSRNYFLDNDYRSPGPNGQSLRREWAQGFIGRFSSDVTPGAIGLGVDAHAFLGLKLDGGRGHAGTGLLPLDSDGRSESEYSDVGAALRLVHEKTALAWGEMEVETPVFDTGDKRLQPEYATGWFLDDRSLPGLRLQAGRFTAFKNQDSSSSHGEFEGYGASTRFGGLSLAGATWSAPGAHWGGALYASQLDDVWRQAYANLNGHFGRWSVDANLYKTGDTGSARAGSIDTLAWSLLGKVALGSHALSLAYQQIDGDTPFDFVGGDSIYLANSIKYADFNGPGEHSWQARYQWDGASAGLAGLTLSTRYVRGSGIDGTHAPCGGAYNPLEGGACQPAYGDGGRHWERDLDVRYVVQSGPAKDLALSFAQVSHRANDAQGGADIDRIYVIVEYPLKGVF</sequence>
<dbReference type="EMBL" id="NJBA01000005">
    <property type="protein sequence ID" value="OWP49804.1"/>
    <property type="molecule type" value="Genomic_DNA"/>
</dbReference>
<evidence type="ECO:0000313" key="6">
    <source>
        <dbReference type="Proteomes" id="UP000198145"/>
    </source>
</evidence>
<evidence type="ECO:0000256" key="2">
    <source>
        <dbReference type="ARBA" id="ARBA00022448"/>
    </source>
</evidence>
<evidence type="ECO:0000256" key="1">
    <source>
        <dbReference type="ARBA" id="ARBA00009075"/>
    </source>
</evidence>
<reference evidence="5 6" key="1">
    <citation type="submission" date="2017-06" db="EMBL/GenBank/DDBJ databases">
        <title>Draft genome of Pseudomonas nitroreducens DF05.</title>
        <authorList>
            <person name="Iyer R."/>
        </authorList>
    </citation>
    <scope>NUCLEOTIDE SEQUENCE [LARGE SCALE GENOMIC DNA]</scope>
    <source>
        <strain evidence="5 6">DF05</strain>
    </source>
</reference>
<protein>
    <submittedName>
        <fullName evidence="5">Outer membrane porin, OprD family</fullName>
    </submittedName>
</protein>
<keyword evidence="3 4" id="KW-0732">Signal</keyword>
<dbReference type="GO" id="GO:0015288">
    <property type="term" value="F:porin activity"/>
    <property type="evidence" value="ECO:0007669"/>
    <property type="project" value="TreeGrafter"/>
</dbReference>
<dbReference type="PANTHER" id="PTHR34596:SF2">
    <property type="entry name" value="CHITOPORIN"/>
    <property type="match status" value="1"/>
</dbReference>
<comment type="caution">
    <text evidence="5">The sequence shown here is derived from an EMBL/GenBank/DDBJ whole genome shotgun (WGS) entry which is preliminary data.</text>
</comment>
<comment type="similarity">
    <text evidence="1">Belongs to the outer membrane porin (Opr) (TC 1.B.25) family.</text>
</comment>
<dbReference type="RefSeq" id="WP_088418419.1">
    <property type="nucleotide sequence ID" value="NZ_NJBA01000005.1"/>
</dbReference>
<dbReference type="STRING" id="46680.GCA_000807755_00597"/>
<gene>
    <name evidence="5" type="ORF">CEG18_15295</name>
</gene>
<dbReference type="GO" id="GO:0016020">
    <property type="term" value="C:membrane"/>
    <property type="evidence" value="ECO:0007669"/>
    <property type="project" value="InterPro"/>
</dbReference>
<evidence type="ECO:0000313" key="5">
    <source>
        <dbReference type="EMBL" id="OWP49804.1"/>
    </source>
</evidence>